<gene>
    <name evidence="10" type="ORF">ACFQQG_08315</name>
</gene>
<evidence type="ECO:0000313" key="10">
    <source>
        <dbReference type="EMBL" id="MFC7058181.1"/>
    </source>
</evidence>
<dbReference type="PANTHER" id="PTHR33406">
    <property type="entry name" value="MEMBRANE PROTEIN MJ1562-RELATED"/>
    <property type="match status" value="1"/>
</dbReference>
<comment type="caution">
    <text evidence="10">The sequence shown here is derived from an EMBL/GenBank/DDBJ whole genome shotgun (WGS) entry which is preliminary data.</text>
</comment>
<comment type="subcellular location">
    <subcellularLocation>
        <location evidence="1">Cell membrane</location>
        <topology evidence="1">Multi-pass membrane protein</topology>
    </subcellularLocation>
</comment>
<organism evidence="10 11">
    <name type="scientific">Halovenus salina</name>
    <dbReference type="NCBI Taxonomy" id="1510225"/>
    <lineage>
        <taxon>Archaea</taxon>
        <taxon>Methanobacteriati</taxon>
        <taxon>Methanobacteriota</taxon>
        <taxon>Stenosarchaea group</taxon>
        <taxon>Halobacteria</taxon>
        <taxon>Halobacteriales</taxon>
        <taxon>Haloarculaceae</taxon>
        <taxon>Halovenus</taxon>
    </lineage>
</organism>
<dbReference type="InterPro" id="IPR004869">
    <property type="entry name" value="MMPL_dom"/>
</dbReference>
<feature type="transmembrane region" description="Helical" evidence="8">
    <location>
        <begin position="431"/>
        <end position="452"/>
    </location>
</feature>
<feature type="transmembrane region" description="Helical" evidence="8">
    <location>
        <begin position="459"/>
        <end position="480"/>
    </location>
</feature>
<evidence type="ECO:0000256" key="8">
    <source>
        <dbReference type="SAM" id="Phobius"/>
    </source>
</evidence>
<dbReference type="InterPro" id="IPR000731">
    <property type="entry name" value="SSD"/>
</dbReference>
<dbReference type="SUPFAM" id="SSF82866">
    <property type="entry name" value="Multidrug efflux transporter AcrB transmembrane domain"/>
    <property type="match status" value="2"/>
</dbReference>
<dbReference type="Proteomes" id="UP001596445">
    <property type="component" value="Unassembled WGS sequence"/>
</dbReference>
<keyword evidence="3 8" id="KW-0812">Transmembrane</keyword>
<evidence type="ECO:0000313" key="11">
    <source>
        <dbReference type="Proteomes" id="UP001596445"/>
    </source>
</evidence>
<feature type="domain" description="SSD" evidence="9">
    <location>
        <begin position="432"/>
        <end position="558"/>
    </location>
</feature>
<accession>A0ABD5W1U9</accession>
<dbReference type="InterPro" id="IPR050545">
    <property type="entry name" value="Mycobact_MmpL"/>
</dbReference>
<proteinExistence type="predicted"/>
<feature type="coiled-coil region" evidence="6">
    <location>
        <begin position="175"/>
        <end position="235"/>
    </location>
</feature>
<dbReference type="EMBL" id="JBHSZI010000001">
    <property type="protein sequence ID" value="MFC7058181.1"/>
    <property type="molecule type" value="Genomic_DNA"/>
</dbReference>
<reference evidence="10 11" key="1">
    <citation type="journal article" date="2019" name="Int. J. Syst. Evol. Microbiol.">
        <title>The Global Catalogue of Microorganisms (GCM) 10K type strain sequencing project: providing services to taxonomists for standard genome sequencing and annotation.</title>
        <authorList>
            <consortium name="The Broad Institute Genomics Platform"/>
            <consortium name="The Broad Institute Genome Sequencing Center for Infectious Disease"/>
            <person name="Wu L."/>
            <person name="Ma J."/>
        </authorList>
    </citation>
    <scope>NUCLEOTIDE SEQUENCE [LARGE SCALE GENOMIC DNA]</scope>
    <source>
        <strain evidence="10 11">JCM 30072</strain>
    </source>
</reference>
<evidence type="ECO:0000259" key="9">
    <source>
        <dbReference type="PROSITE" id="PS50156"/>
    </source>
</evidence>
<feature type="transmembrane region" description="Helical" evidence="8">
    <location>
        <begin position="921"/>
        <end position="948"/>
    </location>
</feature>
<feature type="transmembrane region" description="Helical" evidence="8">
    <location>
        <begin position="407"/>
        <end position="425"/>
    </location>
</feature>
<evidence type="ECO:0000256" key="2">
    <source>
        <dbReference type="ARBA" id="ARBA00022475"/>
    </source>
</evidence>
<dbReference type="GO" id="GO:0005886">
    <property type="term" value="C:plasma membrane"/>
    <property type="evidence" value="ECO:0007669"/>
    <property type="project" value="UniProtKB-SubCell"/>
</dbReference>
<feature type="transmembrane region" description="Helical" evidence="8">
    <location>
        <begin position="16"/>
        <end position="36"/>
    </location>
</feature>
<evidence type="ECO:0000256" key="1">
    <source>
        <dbReference type="ARBA" id="ARBA00004651"/>
    </source>
</evidence>
<feature type="transmembrane region" description="Helical" evidence="8">
    <location>
        <begin position="533"/>
        <end position="552"/>
    </location>
</feature>
<dbReference type="PANTHER" id="PTHR33406:SF13">
    <property type="entry name" value="MEMBRANE PROTEIN YDFJ"/>
    <property type="match status" value="1"/>
</dbReference>
<keyword evidence="4 8" id="KW-1133">Transmembrane helix</keyword>
<feature type="transmembrane region" description="Helical" evidence="8">
    <location>
        <begin position="850"/>
        <end position="868"/>
    </location>
</feature>
<name>A0ABD5W1U9_9EURY</name>
<keyword evidence="5 8" id="KW-0472">Membrane</keyword>
<keyword evidence="2" id="KW-1003">Cell membrane</keyword>
<dbReference type="Gene3D" id="1.20.1640.10">
    <property type="entry name" value="Multidrug efflux transporter AcrB transmembrane domain"/>
    <property type="match status" value="2"/>
</dbReference>
<feature type="transmembrane region" description="Helical" evidence="8">
    <location>
        <begin position="820"/>
        <end position="843"/>
    </location>
</feature>
<feature type="transmembrane region" description="Helical" evidence="8">
    <location>
        <begin position="880"/>
        <end position="900"/>
    </location>
</feature>
<evidence type="ECO:0000256" key="6">
    <source>
        <dbReference type="SAM" id="Coils"/>
    </source>
</evidence>
<evidence type="ECO:0000256" key="3">
    <source>
        <dbReference type="ARBA" id="ARBA00022692"/>
    </source>
</evidence>
<keyword evidence="6" id="KW-0175">Coiled coil</keyword>
<dbReference type="RefSeq" id="WP_382185039.1">
    <property type="nucleotide sequence ID" value="NZ_JBHSZI010000001.1"/>
</dbReference>
<feature type="transmembrane region" description="Helical" evidence="8">
    <location>
        <begin position="500"/>
        <end position="521"/>
    </location>
</feature>
<keyword evidence="11" id="KW-1185">Reference proteome</keyword>
<sequence>MTLADRVVSLITERSGLVIAVMLLLSLGMGAGMAFLDDSSGLDQFQFDSEESEALDYIEANFGDGSGETTTVQIVVRGDDVLTQESFLDTLELQQDLRNNPTVRDTLATNGTFGDLSNVVATTALRQQRASELEQRRTALEQRRTELEDTAGTLSDGINETRALEGEFLSLNASFERGEIDRESYEAEAERLSSELAAVGQRAATELDAESAGAYEQLRSQVRDLQGELAAVEQQFAAGEIDEDERDQQRSQLRAELESVYSRIQTEVLAEEFATLEERGKTLESEAAAIESFDPTLDEQIAAVESVNDTQLDKILGAVLGEDAPRDALVFVPKDFERGSTEADARQLFVTQVPEGEVVQGDAPEPIVDAQLAIADTVEERFGDTGLVFGSGIISDEINRSMADSMAIVLPLALLFVVVVLSIAYRDPLDIVLGLFGIGLVLVWTFGFMGWADISFNQIMIAVPVLLVGLSIDYAIHVFMRHREERTDSDQHTRKAMGSVLLGLGAALVWVTVTAVLGFLSNLVSPVSPIQEFGVVSAFGIASTLLIFATFVPAAKVSLDSILEARGWDRRKRAFGTGGGLHACALGRASHGKADPGGRCPPRPAHHGGGAYGAAQVDTTFQQEDFIADEPAGWTEDLPEPFSPGEYTVKSNLRFVNDRFIRQDTTTQILLDGEITRDETLNDLAAATDAAGEQSAVATLSGEPDIQTPLGAMQAVAAENESFATTFAAADTNGDSVPDENLTAVYDAFFQTAPDRAGDVIYRADGEYESARMVISMDGDATAAEATDATREIAATLDRSDRPSLATGQLVVFNIVEEELFNTVIESLLITMVTVFVFLMIAYRFVHGSATLGAVTLTPILLSVAWILGSMSLLGIPFNVMTGTITSLTIGLGVAYSIHMSERYRLELSRGHDIWDSLDRAVTGTGGALLGSAATTAGGFGVLALAILPPLQDFGVITGLTIVYAFLASVFVLPSLLVLWTRYLGPEESAVTDSEPSDGDTAAPDDGPTTALTEYDPSNEDGPAGEWRPSMGKRPASPTRSVEPATLAPGSSYTATVTVPLEAGLTSLAEEPPGEVTAVETFGPEPLNVTATDGTVKAQWDLDTQGVATVRFTGHLPREINGGAAFEGTVSTTEKQTTVGGDTTLAVTAPTAED</sequence>
<evidence type="ECO:0000256" key="4">
    <source>
        <dbReference type="ARBA" id="ARBA00022989"/>
    </source>
</evidence>
<dbReference type="AlphaFoldDB" id="A0ABD5W1U9"/>
<evidence type="ECO:0000256" key="5">
    <source>
        <dbReference type="ARBA" id="ARBA00023136"/>
    </source>
</evidence>
<dbReference type="Pfam" id="PF03176">
    <property type="entry name" value="MMPL"/>
    <property type="match status" value="2"/>
</dbReference>
<feature type="domain" description="SSD" evidence="9">
    <location>
        <begin position="819"/>
        <end position="979"/>
    </location>
</feature>
<evidence type="ECO:0000256" key="7">
    <source>
        <dbReference type="SAM" id="MobiDB-lite"/>
    </source>
</evidence>
<feature type="region of interest" description="Disordered" evidence="7">
    <location>
        <begin position="988"/>
        <end position="1049"/>
    </location>
</feature>
<feature type="transmembrane region" description="Helical" evidence="8">
    <location>
        <begin position="954"/>
        <end position="980"/>
    </location>
</feature>
<dbReference type="PROSITE" id="PS50156">
    <property type="entry name" value="SSD"/>
    <property type="match status" value="2"/>
</dbReference>
<protein>
    <submittedName>
        <fullName evidence="10">MMPL family transporter</fullName>
    </submittedName>
</protein>